<sequence>MPAGHPPHPNTAPKALNRLASSGISQRLSVPQALNPLQAGESRRSSLPPTGQPDQPNPPTTTRPLHHYLLYSIVTAAMWIAYSSNTCHADMVDDLVSKQGQLLQAEKMKKLEESSPKPKEPTPPIPQLSPYGLGAPTMMLPQLQQQADEQPVLVAVYRSGDFYMADILHRGTIFTISKNQPFISTLEGWKLVGMTPSTVEMVKSKRVMTGKGKQKIERDEITARRTLYLSQIAAGREEKSNNSPSSFAPPTLPGSFSPVPIAPVPR</sequence>
<evidence type="ECO:0000313" key="2">
    <source>
        <dbReference type="EMBL" id="MDK2125487.1"/>
    </source>
</evidence>
<feature type="region of interest" description="Disordered" evidence="1">
    <location>
        <begin position="1"/>
        <end position="63"/>
    </location>
</feature>
<comment type="caution">
    <text evidence="2">The sequence shown here is derived from an EMBL/GenBank/DDBJ whole genome shotgun (WGS) entry which is preliminary data.</text>
</comment>
<accession>A0ABT7E3K7</accession>
<feature type="compositionally biased region" description="Polar residues" evidence="1">
    <location>
        <begin position="19"/>
        <end position="29"/>
    </location>
</feature>
<name>A0ABT7E3K7_9NEIS</name>
<evidence type="ECO:0000313" key="3">
    <source>
        <dbReference type="Proteomes" id="UP001172778"/>
    </source>
</evidence>
<dbReference type="Proteomes" id="UP001172778">
    <property type="component" value="Unassembled WGS sequence"/>
</dbReference>
<evidence type="ECO:0008006" key="4">
    <source>
        <dbReference type="Google" id="ProtNLM"/>
    </source>
</evidence>
<feature type="compositionally biased region" description="Basic and acidic residues" evidence="1">
    <location>
        <begin position="109"/>
        <end position="120"/>
    </location>
</feature>
<feature type="region of interest" description="Disordered" evidence="1">
    <location>
        <begin position="232"/>
        <end position="266"/>
    </location>
</feature>
<evidence type="ECO:0000256" key="1">
    <source>
        <dbReference type="SAM" id="MobiDB-lite"/>
    </source>
</evidence>
<dbReference type="EMBL" id="JARRAF010000020">
    <property type="protein sequence ID" value="MDK2125487.1"/>
    <property type="molecule type" value="Genomic_DNA"/>
</dbReference>
<reference evidence="2" key="1">
    <citation type="submission" date="2023-03" db="EMBL/GenBank/DDBJ databases">
        <title>Chitinimonas shenzhenensis gen. nov., sp. nov., a novel member of family Burkholderiaceae isolated from activated sludge collected in Shen Zhen, China.</title>
        <authorList>
            <person name="Wang X."/>
        </authorList>
    </citation>
    <scope>NUCLEOTIDE SEQUENCE</scope>
    <source>
        <strain evidence="2">DQS-5</strain>
    </source>
</reference>
<keyword evidence="3" id="KW-1185">Reference proteome</keyword>
<gene>
    <name evidence="2" type="ORF">PZA18_15640</name>
</gene>
<protein>
    <recommendedName>
        <fullName evidence="4">Type IV pilus biogenesis protein PilP</fullName>
    </recommendedName>
</protein>
<proteinExistence type="predicted"/>
<feature type="compositionally biased region" description="Pro residues" evidence="1">
    <location>
        <begin position="1"/>
        <end position="10"/>
    </location>
</feature>
<feature type="region of interest" description="Disordered" evidence="1">
    <location>
        <begin position="109"/>
        <end position="133"/>
    </location>
</feature>
<organism evidence="2 3">
    <name type="scientific">Parachitinimonas caeni</name>
    <dbReference type="NCBI Taxonomy" id="3031301"/>
    <lineage>
        <taxon>Bacteria</taxon>
        <taxon>Pseudomonadati</taxon>
        <taxon>Pseudomonadota</taxon>
        <taxon>Betaproteobacteria</taxon>
        <taxon>Neisseriales</taxon>
        <taxon>Chitinibacteraceae</taxon>
        <taxon>Parachitinimonas</taxon>
    </lineage>
</organism>